<dbReference type="RefSeq" id="WP_125125855.1">
    <property type="nucleotide sequence ID" value="NZ_RHJS01000001.1"/>
</dbReference>
<feature type="transmembrane region" description="Helical" evidence="1">
    <location>
        <begin position="54"/>
        <end position="71"/>
    </location>
</feature>
<name>A0A3R8L0C8_9FIRM</name>
<dbReference type="EMBL" id="RHJS01000001">
    <property type="protein sequence ID" value="RRK36912.1"/>
    <property type="molecule type" value="Genomic_DNA"/>
</dbReference>
<organism evidence="2 3">
    <name type="scientific">Schaedlerella arabinosiphila</name>
    <dbReference type="NCBI Taxonomy" id="2044587"/>
    <lineage>
        <taxon>Bacteria</taxon>
        <taxon>Bacillati</taxon>
        <taxon>Bacillota</taxon>
        <taxon>Clostridia</taxon>
        <taxon>Lachnospirales</taxon>
        <taxon>Lachnospiraceae</taxon>
        <taxon>Schaedlerella</taxon>
    </lineage>
</organism>
<gene>
    <name evidence="2" type="ORF">EBB54_00140</name>
</gene>
<comment type="caution">
    <text evidence="2">The sequence shown here is derived from an EMBL/GenBank/DDBJ whole genome shotgun (WGS) entry which is preliminary data.</text>
</comment>
<dbReference type="Proteomes" id="UP000274920">
    <property type="component" value="Unassembled WGS sequence"/>
</dbReference>
<proteinExistence type="predicted"/>
<keyword evidence="1" id="KW-1133">Transmembrane helix</keyword>
<dbReference type="AlphaFoldDB" id="A0A3R8L0C8"/>
<reference evidence="2" key="1">
    <citation type="submission" date="2018-10" db="EMBL/GenBank/DDBJ databases">
        <title>Schaedlerella arabinophila gen. nov. sp. nov., isolated from the mouse intestinal tract and comparative analysis with the genome of the closely related altered Schaedler flora strain ASF502.</title>
        <authorList>
            <person name="Miyake S."/>
            <person name="Soh M."/>
            <person name="Seedorf H."/>
        </authorList>
    </citation>
    <scope>NUCLEOTIDE SEQUENCE [LARGE SCALE GENOMIC DNA]</scope>
    <source>
        <strain evidence="2">DSM 106076</strain>
    </source>
</reference>
<keyword evidence="3" id="KW-1185">Reference proteome</keyword>
<protein>
    <submittedName>
        <fullName evidence="2">Uncharacterized protein</fullName>
    </submittedName>
</protein>
<evidence type="ECO:0000313" key="2">
    <source>
        <dbReference type="EMBL" id="RRK36912.1"/>
    </source>
</evidence>
<sequence>MQLLYMTVGKAYHMVYMAEWMEYAVNGICLLLLWGGLFSLLYNRKSDPKIRRGILLFSICLAGLFLGNIVLCIRCMGPVRDIISISPNLRTAMVLKQDRETGKVVAYRPGILWFVQESETFPYTADKKIKIQWLEKDVCAVTYTSPEDGNIHQYVMTYGARDKGDISPPMYSRLDGVWGPKDQNTDGWYLRTDEDGVHLKKDRRNLIYRYDDCVQLGSLVMMLYENGTPQWTVVLKKDCIIDKDTNLVTKGTISLCQVSMEETMPQNLAAPAFVFEGISTMWERMDENGIQLKEQMQKIIQEDPKLDVFVPGSINTPLTDGTGCKIVTDSTDIFQIGLLANQADPMQRQFTGYSEVQITSMELLAGDINDFCLEISYIYPESERLSNNNTDETSDKGDQEASKNYKNLRTFEYRIMKGDGVYLAAAADHLTDGTMGLEYPDTKQRIEVTNGEE</sequence>
<evidence type="ECO:0000313" key="3">
    <source>
        <dbReference type="Proteomes" id="UP000274920"/>
    </source>
</evidence>
<accession>A0A3R8L0C8</accession>
<evidence type="ECO:0000256" key="1">
    <source>
        <dbReference type="SAM" id="Phobius"/>
    </source>
</evidence>
<keyword evidence="1" id="KW-0472">Membrane</keyword>
<keyword evidence="1" id="KW-0812">Transmembrane</keyword>
<feature type="transmembrane region" description="Helical" evidence="1">
    <location>
        <begin position="20"/>
        <end position="42"/>
    </location>
</feature>